<dbReference type="AlphaFoldDB" id="A0A172T2P9"/>
<dbReference type="KEGG" id="fng:JM64_04140"/>
<dbReference type="CDD" id="cd00865">
    <property type="entry name" value="PEBP_bact_arch"/>
    <property type="match status" value="1"/>
</dbReference>
<dbReference type="EMBL" id="CP011393">
    <property type="protein sequence ID" value="ANE41257.1"/>
    <property type="molecule type" value="Genomic_DNA"/>
</dbReference>
<sequence length="154" mass="17047">MVVSSVFKDKEFIPKKYTCEGQDVNPELVISNIPKGAKTIAIICDDPDAPIGTFVHWVLWNYPVSGPSVKIPEALPKVEKLQNGAMQGYNDFGKVGYNGPCPPKGHGVHHYHFKIYAVNTLIELKGKVTKKELEKALSGRILAQAEIVGLYERK</sequence>
<dbReference type="InterPro" id="IPR008914">
    <property type="entry name" value="PEBP"/>
</dbReference>
<dbReference type="InterPro" id="IPR036610">
    <property type="entry name" value="PEBP-like_sf"/>
</dbReference>
<dbReference type="PANTHER" id="PTHR30289">
    <property type="entry name" value="UNCHARACTERIZED PROTEIN YBCL-RELATED"/>
    <property type="match status" value="1"/>
</dbReference>
<dbReference type="SUPFAM" id="SSF49777">
    <property type="entry name" value="PEBP-like"/>
    <property type="match status" value="1"/>
</dbReference>
<reference evidence="1 2" key="1">
    <citation type="submission" date="2014-08" db="EMBL/GenBank/DDBJ databases">
        <title>Fervidobacterium pennivorans DYC genome.</title>
        <authorList>
            <person name="Wushke S."/>
        </authorList>
    </citation>
    <scope>NUCLEOTIDE SEQUENCE [LARGE SCALE GENOMIC DNA]</scope>
    <source>
        <strain evidence="1 2">DYC</strain>
    </source>
</reference>
<dbReference type="OrthoDB" id="9797506at2"/>
<protein>
    <submittedName>
        <fullName evidence="1">Phosphatidylethanolamine-binding protein</fullName>
    </submittedName>
</protein>
<organism evidence="1 2">
    <name type="scientific">Fervidobacterium pennivorans</name>
    <dbReference type="NCBI Taxonomy" id="93466"/>
    <lineage>
        <taxon>Bacteria</taxon>
        <taxon>Thermotogati</taxon>
        <taxon>Thermotogota</taxon>
        <taxon>Thermotogae</taxon>
        <taxon>Thermotogales</taxon>
        <taxon>Fervidobacteriaceae</taxon>
        <taxon>Fervidobacterium</taxon>
    </lineage>
</organism>
<dbReference type="Proteomes" id="UP000077096">
    <property type="component" value="Chromosome"/>
</dbReference>
<dbReference type="Pfam" id="PF01161">
    <property type="entry name" value="PBP"/>
    <property type="match status" value="1"/>
</dbReference>
<dbReference type="PATRIC" id="fig|93466.3.peg.889"/>
<dbReference type="InterPro" id="IPR005247">
    <property type="entry name" value="YbhB_YbcL/LppC-like"/>
</dbReference>
<accession>A0A172T2P9</accession>
<evidence type="ECO:0000313" key="1">
    <source>
        <dbReference type="EMBL" id="ANE41257.1"/>
    </source>
</evidence>
<name>A0A172T2P9_FERPE</name>
<dbReference type="NCBIfam" id="TIGR00481">
    <property type="entry name" value="YbhB/YbcL family Raf kinase inhibitor-like protein"/>
    <property type="match status" value="1"/>
</dbReference>
<proteinExistence type="predicted"/>
<dbReference type="Gene3D" id="3.90.280.10">
    <property type="entry name" value="PEBP-like"/>
    <property type="match status" value="1"/>
</dbReference>
<dbReference type="PANTHER" id="PTHR30289:SF1">
    <property type="entry name" value="PEBP (PHOSPHATIDYLETHANOLAMINE-BINDING PROTEIN) FAMILY PROTEIN"/>
    <property type="match status" value="1"/>
</dbReference>
<gene>
    <name evidence="1" type="ORF">JM64_04140</name>
</gene>
<evidence type="ECO:0000313" key="2">
    <source>
        <dbReference type="Proteomes" id="UP000077096"/>
    </source>
</evidence>